<name>A0A154QEY4_9GAMM</name>
<reference evidence="2 3" key="1">
    <citation type="journal article" date="2016" name="MBio">
        <title>Lateral Gene Transfer in a Heavy Metal-Contaminated-Groundwater Microbial Community.</title>
        <authorList>
            <person name="Hemme C.L."/>
            <person name="Green S.J."/>
            <person name="Rishishwar L."/>
            <person name="Prakash O."/>
            <person name="Pettenato A."/>
            <person name="Chakraborty R."/>
            <person name="Deutschbauer A.M."/>
            <person name="Van Nostrand J.D."/>
            <person name="Wu L."/>
            <person name="He Z."/>
            <person name="Jordan I.K."/>
            <person name="Hazen T.C."/>
            <person name="Arkin A.P."/>
            <person name="Kostka J.E."/>
            <person name="Zhou J."/>
        </authorList>
    </citation>
    <scope>NUCLEOTIDE SEQUENCE [LARGE SCALE GENOMIC DNA]</scope>
    <source>
        <strain evidence="2 3">FW104-T7</strain>
    </source>
</reference>
<comment type="caution">
    <text evidence="2">The sequence shown here is derived from an EMBL/GenBank/DDBJ whole genome shotgun (WGS) entry which is preliminary data.</text>
</comment>
<evidence type="ECO:0000313" key="2">
    <source>
        <dbReference type="EMBL" id="KZC22795.1"/>
    </source>
</evidence>
<sequence>MMRVFEFLAALVIVAVIGVLAAVVMPGSGHVERQLVVGKDMRQVYDVLNNYRRLPDYSVLRSYDPRIEFSFSGKTYGPGAEISWASTDPKVGKGGLTIASATPDFDKIDSNTKSASIVWNLDNSWRGLDKHFTLDLERQGSRGQLTQVTWSYDVAYGWNLVNRFANLYIHGDPDSFIQFSLNNLQNVLAGVPNIDYSQLIPYIEQTQPTPVLLVSTSIQRKDGMEAVEDAIAKANTEVQAAAKKLGVNVTGSRILITTNYGDQTYSFDVAFPIDSSTLTINGQSEQLTAATPPALDAAGAPAEASSAAAAADANVAAGSRDRYGRLVVDGNVRATLAFGGAALKGVWNGTFAGVPQTRDMLKAYAQTHGYKYDEVVNRPYDVIATPEVKDAGGNITTYAKYNVFLPISNAPEHTPEQEAGLQPPTLDEGAPAAAGSAPAPATSAAKPAAAASAGQ</sequence>
<feature type="compositionally biased region" description="Low complexity" evidence="1">
    <location>
        <begin position="429"/>
        <end position="455"/>
    </location>
</feature>
<evidence type="ECO:0000313" key="3">
    <source>
        <dbReference type="Proteomes" id="UP000076131"/>
    </source>
</evidence>
<dbReference type="eggNOG" id="COG3832">
    <property type="taxonomic scope" value="Bacteria"/>
</dbReference>
<dbReference type="EMBL" id="LVJS01000053">
    <property type="protein sequence ID" value="KZC22795.1"/>
    <property type="molecule type" value="Genomic_DNA"/>
</dbReference>
<protein>
    <submittedName>
        <fullName evidence="2">Polyketide cyclase</fullName>
    </submittedName>
</protein>
<gene>
    <name evidence="2" type="ORF">RHOFW104T7_16720</name>
</gene>
<dbReference type="STRING" id="416169.RHOFW104T7_16720"/>
<organism evidence="2 3">
    <name type="scientific">Rhodanobacter thiooxydans</name>
    <dbReference type="NCBI Taxonomy" id="416169"/>
    <lineage>
        <taxon>Bacteria</taxon>
        <taxon>Pseudomonadati</taxon>
        <taxon>Pseudomonadota</taxon>
        <taxon>Gammaproteobacteria</taxon>
        <taxon>Lysobacterales</taxon>
        <taxon>Rhodanobacteraceae</taxon>
        <taxon>Rhodanobacter</taxon>
    </lineage>
</organism>
<dbReference type="RefSeq" id="WP_008433461.1">
    <property type="nucleotide sequence ID" value="NZ_LVJS01000053.1"/>
</dbReference>
<dbReference type="Proteomes" id="UP000076131">
    <property type="component" value="Unassembled WGS sequence"/>
</dbReference>
<evidence type="ECO:0000256" key="1">
    <source>
        <dbReference type="SAM" id="MobiDB-lite"/>
    </source>
</evidence>
<dbReference type="Gene3D" id="3.20.80.10">
    <property type="entry name" value="Regulatory factor, effector binding domain"/>
    <property type="match status" value="1"/>
</dbReference>
<proteinExistence type="predicted"/>
<accession>A0A154QEY4</accession>
<keyword evidence="3" id="KW-1185">Reference proteome</keyword>
<feature type="region of interest" description="Disordered" evidence="1">
    <location>
        <begin position="410"/>
        <end position="455"/>
    </location>
</feature>
<dbReference type="InterPro" id="IPR011256">
    <property type="entry name" value="Reg_factor_effector_dom_sf"/>
</dbReference>
<dbReference type="AlphaFoldDB" id="A0A154QEY4"/>